<dbReference type="InterPro" id="IPR036514">
    <property type="entry name" value="SGNH_hydro_sf"/>
</dbReference>
<dbReference type="Gene3D" id="3.40.50.1110">
    <property type="entry name" value="SGNH hydrolase"/>
    <property type="match status" value="1"/>
</dbReference>
<dbReference type="PANTHER" id="PTHR30383">
    <property type="entry name" value="THIOESTERASE 1/PROTEASE 1/LYSOPHOSPHOLIPASE L1"/>
    <property type="match status" value="1"/>
</dbReference>
<protein>
    <submittedName>
        <fullName evidence="1">Uncharacterized protein</fullName>
    </submittedName>
</protein>
<evidence type="ECO:0000313" key="1">
    <source>
        <dbReference type="EMBL" id="KAB8295070.1"/>
    </source>
</evidence>
<name>A0A5N6JZX1_MONLA</name>
<dbReference type="InterPro" id="IPR001087">
    <property type="entry name" value="GDSL"/>
</dbReference>
<dbReference type="InterPro" id="IPR051532">
    <property type="entry name" value="Ester_Hydrolysis_Enzymes"/>
</dbReference>
<sequence length="350" mass="37106">MSPSASVITHKGSGPPSSDDGSLILRICIGIILSCVNASKGYNGMIYNATRYNSTTYNPITHNISTYNSTTYNATASNTTISGKALRIQPLGNSITYGYLSSDGNGYRLGLLDLLTSAGHTVQYVGSVKAGNMSNNFNEGHPGAVISQIAEYANLSLPEDPNLVLLMAGTNDMNDFLNISTAPDRLSGLIDEITSAVPNVTVLVAQLTPAANTTVNDAMVTFNSKIPDIVASKVSAGQKVSTVNMMDYVTVNDLVDGLHPTDYGYQQMAKAWFAGIQAVQHKGWIDPPISTNITYAVTLAVQAPLETSTITTTTSNNTTIPSKSASDRQFLVPSFGTISLSTMLGFFLYA</sequence>
<dbReference type="Pfam" id="PF00657">
    <property type="entry name" value="Lipase_GDSL"/>
    <property type="match status" value="1"/>
</dbReference>
<reference evidence="1 2" key="1">
    <citation type="submission" date="2019-06" db="EMBL/GenBank/DDBJ databases">
        <title>Genome Sequence of the Brown Rot Fungal Pathogen Monilinia laxa.</title>
        <authorList>
            <person name="De Miccolis Angelini R.M."/>
            <person name="Landi L."/>
            <person name="Abate D."/>
            <person name="Pollastro S."/>
            <person name="Romanazzi G."/>
            <person name="Faretra F."/>
        </authorList>
    </citation>
    <scope>NUCLEOTIDE SEQUENCE [LARGE SCALE GENOMIC DNA]</scope>
    <source>
        <strain evidence="1 2">Mlax316</strain>
    </source>
</reference>
<gene>
    <name evidence="1" type="ORF">EYC80_007009</name>
</gene>
<comment type="caution">
    <text evidence="1">The sequence shown here is derived from an EMBL/GenBank/DDBJ whole genome shotgun (WGS) entry which is preliminary data.</text>
</comment>
<dbReference type="CDD" id="cd01833">
    <property type="entry name" value="XynB_like"/>
    <property type="match status" value="1"/>
</dbReference>
<keyword evidence="2" id="KW-1185">Reference proteome</keyword>
<accession>A0A5N6JZX1</accession>
<evidence type="ECO:0000313" key="2">
    <source>
        <dbReference type="Proteomes" id="UP000326757"/>
    </source>
</evidence>
<dbReference type="AlphaFoldDB" id="A0A5N6JZX1"/>
<proteinExistence type="predicted"/>
<dbReference type="SUPFAM" id="SSF52266">
    <property type="entry name" value="SGNH hydrolase"/>
    <property type="match status" value="1"/>
</dbReference>
<dbReference type="Proteomes" id="UP000326757">
    <property type="component" value="Unassembled WGS sequence"/>
</dbReference>
<dbReference type="GO" id="GO:0004622">
    <property type="term" value="F:phosphatidylcholine lysophospholipase activity"/>
    <property type="evidence" value="ECO:0007669"/>
    <property type="project" value="TreeGrafter"/>
</dbReference>
<dbReference type="EMBL" id="VIGI01000010">
    <property type="protein sequence ID" value="KAB8295070.1"/>
    <property type="molecule type" value="Genomic_DNA"/>
</dbReference>
<organism evidence="1 2">
    <name type="scientific">Monilinia laxa</name>
    <name type="common">Brown rot fungus</name>
    <name type="synonym">Sclerotinia laxa</name>
    <dbReference type="NCBI Taxonomy" id="61186"/>
    <lineage>
        <taxon>Eukaryota</taxon>
        <taxon>Fungi</taxon>
        <taxon>Dikarya</taxon>
        <taxon>Ascomycota</taxon>
        <taxon>Pezizomycotina</taxon>
        <taxon>Leotiomycetes</taxon>
        <taxon>Helotiales</taxon>
        <taxon>Sclerotiniaceae</taxon>
        <taxon>Monilinia</taxon>
    </lineage>
</organism>
<dbReference type="PANTHER" id="PTHR30383:SF5">
    <property type="entry name" value="SGNH HYDROLASE-TYPE ESTERASE DOMAIN-CONTAINING PROTEIN"/>
    <property type="match status" value="1"/>
</dbReference>
<dbReference type="OrthoDB" id="3915838at2759"/>